<sequence length="435" mass="48684">MSVGRRHAGFIDDYGHTYMVGDNTFGQCGRKIKAKNVNPEDGTLMPLQESRDPPDWFGIPAKPLLSVPGKASQVSCGGRHTMVLGEDGRVWAFGDDSRIQLALGDTRSKPQDMMGPGKRGWQSIYNMGDEKMHRLEDNNPHAPRVQYSYYDPHCQWRPKLTQQPPPQSQEGLSILDEEKARRSKDVECNILFACGENLFTKVEEVQCGSHHCLCRLSDGTVYTWGKNQHGQGGVGNRATICPPAAVLGSRQRGPLREDVETNNSTVRREVNTGSKDVSDTSYIAFDEKGMIPVPEDTRTWQQRMEAWVADIKHMFITEPSMLDLEEESKPSERTGIQEKYQLTTDGRVLAMFCYEHDQSEQMPWRPIGIAAGGNASAIIAVWEQSVADDISEEREKQRQDNAALLMQQMAELEKRKEALDAGVAPTTVNEDKTDA</sequence>
<name>C5KAL9_PERM5</name>
<protein>
    <recommendedName>
        <fullName evidence="6">Regulator of chromosome condensation</fullName>
    </recommendedName>
</protein>
<dbReference type="PROSITE" id="PS00626">
    <property type="entry name" value="RCC1_2"/>
    <property type="match status" value="1"/>
</dbReference>
<dbReference type="PROSITE" id="PS50012">
    <property type="entry name" value="RCC1_3"/>
    <property type="match status" value="1"/>
</dbReference>
<dbReference type="Proteomes" id="UP000007800">
    <property type="component" value="Unassembled WGS sequence"/>
</dbReference>
<reference evidence="4 5" key="1">
    <citation type="submission" date="2008-07" db="EMBL/GenBank/DDBJ databases">
        <authorList>
            <person name="El-Sayed N."/>
            <person name="Caler E."/>
            <person name="Inman J."/>
            <person name="Amedeo P."/>
            <person name="Hass B."/>
            <person name="Wortman J."/>
        </authorList>
    </citation>
    <scope>NUCLEOTIDE SEQUENCE [LARGE SCALE GENOMIC DNA]</scope>
    <source>
        <strain evidence="5">ATCC 50983 / TXsc</strain>
    </source>
</reference>
<evidence type="ECO:0000256" key="3">
    <source>
        <dbReference type="SAM" id="MobiDB-lite"/>
    </source>
</evidence>
<gene>
    <name evidence="4" type="ORF">Pmar_PMAR005100</name>
</gene>
<evidence type="ECO:0000313" key="4">
    <source>
        <dbReference type="EMBL" id="EER18195.1"/>
    </source>
</evidence>
<proteinExistence type="predicted"/>
<keyword evidence="5" id="KW-1185">Reference proteome</keyword>
<dbReference type="InterPro" id="IPR000408">
    <property type="entry name" value="Reg_chr_condens"/>
</dbReference>
<dbReference type="Gene3D" id="2.130.10.30">
    <property type="entry name" value="Regulator of chromosome condensation 1/beta-lactamase-inhibitor protein II"/>
    <property type="match status" value="2"/>
</dbReference>
<dbReference type="RefSeq" id="XP_002786399.1">
    <property type="nucleotide sequence ID" value="XM_002786353.1"/>
</dbReference>
<dbReference type="AlphaFoldDB" id="C5KAL9"/>
<feature type="repeat" description="RCC1" evidence="2">
    <location>
        <begin position="15"/>
        <end position="87"/>
    </location>
</feature>
<dbReference type="GeneID" id="9048773"/>
<evidence type="ECO:0008006" key="6">
    <source>
        <dbReference type="Google" id="ProtNLM"/>
    </source>
</evidence>
<dbReference type="InterPro" id="IPR009091">
    <property type="entry name" value="RCC1/BLIP-II"/>
</dbReference>
<dbReference type="EMBL" id="GG671811">
    <property type="protein sequence ID" value="EER18195.1"/>
    <property type="molecule type" value="Genomic_DNA"/>
</dbReference>
<accession>C5KAL9</accession>
<dbReference type="PANTHER" id="PTHR22870:SF466">
    <property type="entry name" value="ANKYRIN REPEAT-CONTAINING PROTEIN"/>
    <property type="match status" value="1"/>
</dbReference>
<dbReference type="OrthoDB" id="8068875at2759"/>
<evidence type="ECO:0000256" key="1">
    <source>
        <dbReference type="ARBA" id="ARBA00022737"/>
    </source>
</evidence>
<dbReference type="PANTHER" id="PTHR22870">
    <property type="entry name" value="REGULATOR OF CHROMOSOME CONDENSATION"/>
    <property type="match status" value="1"/>
</dbReference>
<feature type="region of interest" description="Disordered" evidence="3">
    <location>
        <begin position="416"/>
        <end position="435"/>
    </location>
</feature>
<dbReference type="Pfam" id="PF13540">
    <property type="entry name" value="RCC1_2"/>
    <property type="match status" value="2"/>
</dbReference>
<evidence type="ECO:0000313" key="5">
    <source>
        <dbReference type="Proteomes" id="UP000007800"/>
    </source>
</evidence>
<keyword evidence="1" id="KW-0677">Repeat</keyword>
<organism evidence="5">
    <name type="scientific">Perkinsus marinus (strain ATCC 50983 / TXsc)</name>
    <dbReference type="NCBI Taxonomy" id="423536"/>
    <lineage>
        <taxon>Eukaryota</taxon>
        <taxon>Sar</taxon>
        <taxon>Alveolata</taxon>
        <taxon>Perkinsozoa</taxon>
        <taxon>Perkinsea</taxon>
        <taxon>Perkinsida</taxon>
        <taxon>Perkinsidae</taxon>
        <taxon>Perkinsus</taxon>
    </lineage>
</organism>
<dbReference type="SUPFAM" id="SSF50985">
    <property type="entry name" value="RCC1/BLIP-II"/>
    <property type="match status" value="1"/>
</dbReference>
<evidence type="ECO:0000256" key="2">
    <source>
        <dbReference type="PROSITE-ProRule" id="PRU00235"/>
    </source>
</evidence>
<dbReference type="InParanoid" id="C5KAL9"/>
<dbReference type="InterPro" id="IPR051210">
    <property type="entry name" value="Ub_ligase/GEF_domain"/>
</dbReference>